<reference evidence="2" key="1">
    <citation type="submission" date="2022-11" db="UniProtKB">
        <authorList>
            <consortium name="WormBaseParasite"/>
        </authorList>
    </citation>
    <scope>IDENTIFICATION</scope>
</reference>
<accession>A0AC34RJ88</accession>
<evidence type="ECO:0000313" key="1">
    <source>
        <dbReference type="Proteomes" id="UP000887576"/>
    </source>
</evidence>
<proteinExistence type="predicted"/>
<organism evidence="1 2">
    <name type="scientific">Panagrolaimus sp. JU765</name>
    <dbReference type="NCBI Taxonomy" id="591449"/>
    <lineage>
        <taxon>Eukaryota</taxon>
        <taxon>Metazoa</taxon>
        <taxon>Ecdysozoa</taxon>
        <taxon>Nematoda</taxon>
        <taxon>Chromadorea</taxon>
        <taxon>Rhabditida</taxon>
        <taxon>Tylenchina</taxon>
        <taxon>Panagrolaimomorpha</taxon>
        <taxon>Panagrolaimoidea</taxon>
        <taxon>Panagrolaimidae</taxon>
        <taxon>Panagrolaimus</taxon>
    </lineage>
</organism>
<dbReference type="WBParaSite" id="JU765_v2.g749.t2">
    <property type="protein sequence ID" value="JU765_v2.g749.t2"/>
    <property type="gene ID" value="JU765_v2.g749"/>
</dbReference>
<sequence length="575" mass="64256">MANLENSSLKTEASFKKLQTLFEKDGKQLKMADLFAADPQRFEKFSKHLKTADGTILFDFSKNLINDEIYRALIELAKSRKVEAFRDAMFNGERINFTENRAVLHIALRNRSNRPIIVDGEDVAPKVNAVLAHMKDFCGKIISGQWKGYSGHAITDVVNIGIGGSDLGPLMVTEALKHYQVGPNVHFVSNVDGTHIAEVLKKVRPESTLFIIASKTFTTQETITNAESAKEWFLAHAKEPAAVAKHFVALSTNGPKVREFGIDEANMFEFWDWVGGRYSLWSAIGLSIAVHIGFDNFEKLLEGAHFMDTHFLETPLEANIPVILAVLGVWYINFFGIPVILAVLGVWYINFFGVETHALLPYDQYLHRFAAYFQQGDMESNGKYITRDGSRVDYSTGPIVWGEPGTNGQHAFYQLIHQGTRLIPADFIAPVHTLNPIRNSLHHTILLANFLAQTEALMKGKTPAEAEKELRAAGMSDEKVKQILPHKVFEGNRPTNSIVLPKVTPFTLGTLIAAYEHKIFVQGIIWNINSYDQWGVELGKQLAKVIQAELEHKNPISSHDSSTNGLINFIKQNAA</sequence>
<name>A0AC34RJ88_9BILA</name>
<dbReference type="Proteomes" id="UP000887576">
    <property type="component" value="Unplaced"/>
</dbReference>
<evidence type="ECO:0000313" key="2">
    <source>
        <dbReference type="WBParaSite" id="JU765_v2.g749.t2"/>
    </source>
</evidence>
<protein>
    <submittedName>
        <fullName evidence="2">Glucose-6-phosphate isomerase</fullName>
    </submittedName>
</protein>